<reference evidence="1" key="1">
    <citation type="submission" date="2020-08" db="EMBL/GenBank/DDBJ databases">
        <title>Multicomponent nature underlies the extraordinary mechanical properties of spider dragline silk.</title>
        <authorList>
            <person name="Kono N."/>
            <person name="Nakamura H."/>
            <person name="Mori M."/>
            <person name="Yoshida Y."/>
            <person name="Ohtoshi R."/>
            <person name="Malay A.D."/>
            <person name="Moran D.A.P."/>
            <person name="Tomita M."/>
            <person name="Numata K."/>
            <person name="Arakawa K."/>
        </authorList>
    </citation>
    <scope>NUCLEOTIDE SEQUENCE</scope>
</reference>
<organism evidence="1 2">
    <name type="scientific">Trichonephila clavipes</name>
    <name type="common">Golden silk orbweaver</name>
    <name type="synonym">Nephila clavipes</name>
    <dbReference type="NCBI Taxonomy" id="2585209"/>
    <lineage>
        <taxon>Eukaryota</taxon>
        <taxon>Metazoa</taxon>
        <taxon>Ecdysozoa</taxon>
        <taxon>Arthropoda</taxon>
        <taxon>Chelicerata</taxon>
        <taxon>Arachnida</taxon>
        <taxon>Araneae</taxon>
        <taxon>Araneomorphae</taxon>
        <taxon>Entelegynae</taxon>
        <taxon>Araneoidea</taxon>
        <taxon>Nephilidae</taxon>
        <taxon>Trichonephila</taxon>
    </lineage>
</organism>
<accession>A0A8X6SB51</accession>
<proteinExistence type="predicted"/>
<name>A0A8X6SB51_TRICX</name>
<evidence type="ECO:0000313" key="1">
    <source>
        <dbReference type="EMBL" id="GFY10727.1"/>
    </source>
</evidence>
<evidence type="ECO:0000313" key="2">
    <source>
        <dbReference type="Proteomes" id="UP000887159"/>
    </source>
</evidence>
<dbReference type="AlphaFoldDB" id="A0A8X6SB51"/>
<gene>
    <name evidence="1" type="ORF">TNCV_2195481</name>
</gene>
<dbReference type="EMBL" id="BMAU01021300">
    <property type="protein sequence ID" value="GFY10727.1"/>
    <property type="molecule type" value="Genomic_DNA"/>
</dbReference>
<dbReference type="Proteomes" id="UP000887159">
    <property type="component" value="Unassembled WGS sequence"/>
</dbReference>
<sequence>MGLLQCNLTITKMGPAESLRGTVLMYYTDNRSSTDFVISKDGCISRHFELDMSFDLKKLVESITHPAFSCRFAPFASTVLLCFAGVEKTVTMACASTLSGANTKALTPPLGVMGCHNLTLGRTKAA</sequence>
<comment type="caution">
    <text evidence="1">The sequence shown here is derived from an EMBL/GenBank/DDBJ whole genome shotgun (WGS) entry which is preliminary data.</text>
</comment>
<protein>
    <submittedName>
        <fullName evidence="1">Uncharacterized protein</fullName>
    </submittedName>
</protein>
<keyword evidence="2" id="KW-1185">Reference proteome</keyword>